<evidence type="ECO:0000313" key="1">
    <source>
        <dbReference type="EMBL" id="BCN92901.1"/>
    </source>
</evidence>
<reference evidence="1" key="1">
    <citation type="journal article" date="2022" name="Arch. Microbiol.">
        <title>Thiomicrorhabdus immobilis sp. nov., a mesophilic sulfur-oxidizing bacterium isolated from sediment of a brackish lake in northern Japan.</title>
        <authorList>
            <person name="Kojima H."/>
            <person name="Mochizuki J."/>
            <person name="Kanda M."/>
            <person name="Watanabe T."/>
            <person name="Fukui M."/>
        </authorList>
    </citation>
    <scope>NUCLEOTIDE SEQUENCE</scope>
    <source>
        <strain evidence="1">Am19</strain>
    </source>
</reference>
<dbReference type="Proteomes" id="UP001054820">
    <property type="component" value="Chromosome"/>
</dbReference>
<organism evidence="1 2">
    <name type="scientific">Thiomicrorhabdus immobilis</name>
    <dbReference type="NCBI Taxonomy" id="2791037"/>
    <lineage>
        <taxon>Bacteria</taxon>
        <taxon>Pseudomonadati</taxon>
        <taxon>Pseudomonadota</taxon>
        <taxon>Gammaproteobacteria</taxon>
        <taxon>Thiotrichales</taxon>
        <taxon>Piscirickettsiaceae</taxon>
        <taxon>Thiomicrorhabdus</taxon>
    </lineage>
</organism>
<dbReference type="EMBL" id="AP024202">
    <property type="protein sequence ID" value="BCN92901.1"/>
    <property type="molecule type" value="Genomic_DNA"/>
</dbReference>
<gene>
    <name evidence="1" type="ORF">THMIRHAM_06860</name>
</gene>
<evidence type="ECO:0000313" key="2">
    <source>
        <dbReference type="Proteomes" id="UP001054820"/>
    </source>
</evidence>
<name>A0ABM7MC16_9GAMM</name>
<proteinExistence type="predicted"/>
<keyword evidence="2" id="KW-1185">Reference proteome</keyword>
<sequence>MKGIKPEANALNGRSKNVNIALKKETLIEPVLNDNFIVASLIISYFFELNY</sequence>
<accession>A0ABM7MC16</accession>
<protein>
    <submittedName>
        <fullName evidence="1">Uncharacterized protein</fullName>
    </submittedName>
</protein>